<evidence type="ECO:0000313" key="1">
    <source>
        <dbReference type="EMBL" id="KAH6628308.1"/>
    </source>
</evidence>
<proteinExistence type="predicted"/>
<sequence>MDTIEARPQPASAPRAPRITNACEACRAAKVKCQASTQLGICKRCLDSKRECIFKTGPRTRRPRQPKRPNPPTTSTTTSTTSPPAPPRPPPPGPSKTFTIDIPMSPEDDIADSMEALRLTHEMGIDALVPNVSEGDENDDYYDYDHDDHEMGDYDWLDQASVSGVGSVLSGASSLPVGASALSTPPSSAYQQHQGQQGQQQGQSQGEGSKGKLRTLASLRLQPQFNLDSAGKLLETFRGEMMSHFHCVVLREDETVASMAKDRPFVLLAILAAASGSSTLQGHSLYDEEFRKILGLKFVAGGERTIELLQGLVIYIAWYPFHLRPKNKQSLQYIRMVVDIISDLELDEDPGTDSTDTLATPERLEQIRLYLASYYLASAAASTWGRSSSLSYTEYTSLCSDLLSQHSALPGDHTLAWQARLERLIEETNDLRRTQRGRSPQSEYQIGLMLRGMETQLAEWEARMAPRVANTPSIRLAILFTRVFLSGAPLLKLPSVKMAPALDGSAAFRADPGRVMAVVPALHELYEFLLGLAPREFNAFIGVEWGALILAIILGFRMSFPLLVCPEWDDRAARGVVRFEEYITRFCRLGEGGGGEVGAIPPPAVPGAGVVPGAVAGQAKSMDVLSASRIVLDMVKRKFMRRLVKLEGTRKRQQQDEEKQQLEQQGQEALLAAAAAAPHPVPAPTTSGSASGRVGRGATVHDSATSGCPMMDGSLEPYYPYWDETFNNGLAATSAFVAEAQGGVQGTGAAAPPEPGSVELPDDLWTAMTMGWAQGDINFDAV</sequence>
<keyword evidence="2" id="KW-1185">Reference proteome</keyword>
<comment type="caution">
    <text evidence="1">The sequence shown here is derived from an EMBL/GenBank/DDBJ whole genome shotgun (WGS) entry which is preliminary data.</text>
</comment>
<protein>
    <submittedName>
        <fullName evidence="1">Uncharacterized protein</fullName>
    </submittedName>
</protein>
<dbReference type="Proteomes" id="UP000724584">
    <property type="component" value="Unassembled WGS sequence"/>
</dbReference>
<reference evidence="1 2" key="1">
    <citation type="journal article" date="2021" name="Nat. Commun.">
        <title>Genetic determinants of endophytism in the Arabidopsis root mycobiome.</title>
        <authorList>
            <person name="Mesny F."/>
            <person name="Miyauchi S."/>
            <person name="Thiergart T."/>
            <person name="Pickel B."/>
            <person name="Atanasova L."/>
            <person name="Karlsson M."/>
            <person name="Huettel B."/>
            <person name="Barry K.W."/>
            <person name="Haridas S."/>
            <person name="Chen C."/>
            <person name="Bauer D."/>
            <person name="Andreopoulos W."/>
            <person name="Pangilinan J."/>
            <person name="LaButti K."/>
            <person name="Riley R."/>
            <person name="Lipzen A."/>
            <person name="Clum A."/>
            <person name="Drula E."/>
            <person name="Henrissat B."/>
            <person name="Kohler A."/>
            <person name="Grigoriev I.V."/>
            <person name="Martin F.M."/>
            <person name="Hacquard S."/>
        </authorList>
    </citation>
    <scope>NUCLEOTIDE SEQUENCE [LARGE SCALE GENOMIC DNA]</scope>
    <source>
        <strain evidence="1 2">MPI-SDFR-AT-0079</strain>
    </source>
</reference>
<gene>
    <name evidence="1" type="ORF">F5144DRAFT_304043</name>
</gene>
<organism evidence="1 2">
    <name type="scientific">Chaetomium tenue</name>
    <dbReference type="NCBI Taxonomy" id="1854479"/>
    <lineage>
        <taxon>Eukaryota</taxon>
        <taxon>Fungi</taxon>
        <taxon>Dikarya</taxon>
        <taxon>Ascomycota</taxon>
        <taxon>Pezizomycotina</taxon>
        <taxon>Sordariomycetes</taxon>
        <taxon>Sordariomycetidae</taxon>
        <taxon>Sordariales</taxon>
        <taxon>Chaetomiaceae</taxon>
        <taxon>Chaetomium</taxon>
    </lineage>
</organism>
<evidence type="ECO:0000313" key="2">
    <source>
        <dbReference type="Proteomes" id="UP000724584"/>
    </source>
</evidence>
<dbReference type="EMBL" id="JAGIZQ010000005">
    <property type="protein sequence ID" value="KAH6628308.1"/>
    <property type="molecule type" value="Genomic_DNA"/>
</dbReference>
<accession>A0ACB7P8M3</accession>
<name>A0ACB7P8M3_9PEZI</name>